<gene>
    <name evidence="4" type="ORF">BJY01DRAFT_255761</name>
</gene>
<comment type="similarity">
    <text evidence="2">Belongs to the AB hydrolase superfamily. Epoxide hydrolase family.</text>
</comment>
<name>A0ABR4IHM0_9EURO</name>
<dbReference type="PANTHER" id="PTHR43329">
    <property type="entry name" value="EPOXIDE HYDROLASE"/>
    <property type="match status" value="1"/>
</dbReference>
<dbReference type="InterPro" id="IPR000639">
    <property type="entry name" value="Epox_hydrolase-like"/>
</dbReference>
<accession>A0ABR4IHM0</accession>
<dbReference type="EMBL" id="JBFXLU010000407">
    <property type="protein sequence ID" value="KAL2827260.1"/>
    <property type="molecule type" value="Genomic_DNA"/>
</dbReference>
<keyword evidence="1 4" id="KW-0378">Hydrolase</keyword>
<sequence length="324" mass="36480">MDQLTRKSLITTRKYTYTYYHIAQSPHKPTLLLQHGFPDDHTLWTRILPFLLASNHSILIPDLLGYAGTSKPTDTAAYNSKGMAADLAEILDHEKIAQIVSIGHDWGSYMAQRVWLWCPERVAGLVMLNVAYDPPAPFDLAATNKAIESETGLPRLAYWEFFSAPDCAGVLSKNIDSWFEALHGDPDNWLETLFCHRNALSGFVRRGKRVPLHGYAEALRANWVATFKDFGFAGPLQWYLAKVNGYQWDVEKQLPRERHVVTMPTLFVGAMRDTVCTTAAIEVPKGQGLLPELTVEEVDSGHWPMLEAPGPTGEVIVKWLKEKF</sequence>
<evidence type="ECO:0000256" key="2">
    <source>
        <dbReference type="ARBA" id="ARBA00038334"/>
    </source>
</evidence>
<dbReference type="InterPro" id="IPR029058">
    <property type="entry name" value="AB_hydrolase_fold"/>
</dbReference>
<evidence type="ECO:0000313" key="5">
    <source>
        <dbReference type="Proteomes" id="UP001610446"/>
    </source>
</evidence>
<evidence type="ECO:0000256" key="1">
    <source>
        <dbReference type="ARBA" id="ARBA00022801"/>
    </source>
</evidence>
<dbReference type="Proteomes" id="UP001610446">
    <property type="component" value="Unassembled WGS sequence"/>
</dbReference>
<evidence type="ECO:0000313" key="4">
    <source>
        <dbReference type="EMBL" id="KAL2827260.1"/>
    </source>
</evidence>
<dbReference type="SUPFAM" id="SSF53474">
    <property type="entry name" value="alpha/beta-Hydrolases"/>
    <property type="match status" value="1"/>
</dbReference>
<keyword evidence="5" id="KW-1185">Reference proteome</keyword>
<dbReference type="GO" id="GO:0016787">
    <property type="term" value="F:hydrolase activity"/>
    <property type="evidence" value="ECO:0007669"/>
    <property type="project" value="UniProtKB-KW"/>
</dbReference>
<dbReference type="InterPro" id="IPR000073">
    <property type="entry name" value="AB_hydrolase_1"/>
</dbReference>
<dbReference type="Pfam" id="PF00561">
    <property type="entry name" value="Abhydrolase_1"/>
    <property type="match status" value="1"/>
</dbReference>
<protein>
    <submittedName>
        <fullName evidence="4">Alpha/Beta hydrolase protein</fullName>
    </submittedName>
</protein>
<feature type="domain" description="AB hydrolase-1" evidence="3">
    <location>
        <begin position="29"/>
        <end position="309"/>
    </location>
</feature>
<reference evidence="4 5" key="1">
    <citation type="submission" date="2024-07" db="EMBL/GenBank/DDBJ databases">
        <title>Section-level genome sequencing and comparative genomics of Aspergillus sections Usti and Cavernicolus.</title>
        <authorList>
            <consortium name="Lawrence Berkeley National Laboratory"/>
            <person name="Nybo J.L."/>
            <person name="Vesth T.C."/>
            <person name="Theobald S."/>
            <person name="Frisvad J.C."/>
            <person name="Larsen T.O."/>
            <person name="Kjaerboelling I."/>
            <person name="Rothschild-Mancinelli K."/>
            <person name="Lyhne E.K."/>
            <person name="Kogle M.E."/>
            <person name="Barry K."/>
            <person name="Clum A."/>
            <person name="Na H."/>
            <person name="Ledsgaard L."/>
            <person name="Lin J."/>
            <person name="Lipzen A."/>
            <person name="Kuo A."/>
            <person name="Riley R."/>
            <person name="Mondo S."/>
            <person name="Labutti K."/>
            <person name="Haridas S."/>
            <person name="Pangalinan J."/>
            <person name="Salamov A.A."/>
            <person name="Simmons B.A."/>
            <person name="Magnuson J.K."/>
            <person name="Chen J."/>
            <person name="Drula E."/>
            <person name="Henrissat B."/>
            <person name="Wiebenga A."/>
            <person name="Lubbers R.J."/>
            <person name="Gomes A.C."/>
            <person name="Makela M.R."/>
            <person name="Stajich J."/>
            <person name="Grigoriev I.V."/>
            <person name="Mortensen U.H."/>
            <person name="De Vries R.P."/>
            <person name="Baker S.E."/>
            <person name="Andersen M.R."/>
        </authorList>
    </citation>
    <scope>NUCLEOTIDE SEQUENCE [LARGE SCALE GENOMIC DNA]</scope>
    <source>
        <strain evidence="4 5">CBS 123904</strain>
    </source>
</reference>
<organism evidence="4 5">
    <name type="scientific">Aspergillus pseudoustus</name>
    <dbReference type="NCBI Taxonomy" id="1810923"/>
    <lineage>
        <taxon>Eukaryota</taxon>
        <taxon>Fungi</taxon>
        <taxon>Dikarya</taxon>
        <taxon>Ascomycota</taxon>
        <taxon>Pezizomycotina</taxon>
        <taxon>Eurotiomycetes</taxon>
        <taxon>Eurotiomycetidae</taxon>
        <taxon>Eurotiales</taxon>
        <taxon>Aspergillaceae</taxon>
        <taxon>Aspergillus</taxon>
        <taxon>Aspergillus subgen. Nidulantes</taxon>
    </lineage>
</organism>
<comment type="caution">
    <text evidence="4">The sequence shown here is derived from an EMBL/GenBank/DDBJ whole genome shotgun (WGS) entry which is preliminary data.</text>
</comment>
<dbReference type="Gene3D" id="3.40.50.1820">
    <property type="entry name" value="alpha/beta hydrolase"/>
    <property type="match status" value="1"/>
</dbReference>
<dbReference type="PRINTS" id="PR00412">
    <property type="entry name" value="EPOXHYDRLASE"/>
</dbReference>
<evidence type="ECO:0000259" key="3">
    <source>
        <dbReference type="Pfam" id="PF00561"/>
    </source>
</evidence>
<proteinExistence type="inferred from homology"/>